<sequence length="318" mass="37213">MIRTAKVAFTASRSTIDALFALNRFSAEVWNTCLAEAKVYHQQTGQWIGKTELQKRLKRRFPMHSQSIQAVCHKYLWARDSAHQARKEGHTNVRYPYKQNKYFNTKWAADGFTIHPNGRISLRRGIWEGKRQAPNPPGSHTCAIDPGEIHTLAAVATTGDSLIVTGRKIRSIHRLRNKKLAELQRKMSKCQKYSLQWKRYNRAKQYLLSKSKRKKKRSRCHNQRMSQWQFGKVKKYLTYKLKAKGIMLHKREERYTSQTCPVCGAKKNVRGRMYRCSCGYTQHRDIHGAANLLSKVLYENRIQSLRFEIQKPTYLRIA</sequence>
<name>A0ABX8YA08_ANETH</name>
<keyword evidence="4" id="KW-1185">Reference proteome</keyword>
<protein>
    <submittedName>
        <fullName evidence="3">Transposase</fullName>
    </submittedName>
</protein>
<reference evidence="3 4" key="1">
    <citation type="submission" date="2021-08" db="EMBL/GenBank/DDBJ databases">
        <title>Complete genome sequence of the strain Aneurinibacillus thermoaerophilus CCM 8960.</title>
        <authorList>
            <person name="Musilova J."/>
            <person name="Kourilova X."/>
            <person name="Pernicova I."/>
            <person name="Bezdicek M."/>
            <person name="Lengerova M."/>
            <person name="Obruca S."/>
            <person name="Sedlar K."/>
        </authorList>
    </citation>
    <scope>NUCLEOTIDE SEQUENCE [LARGE SCALE GENOMIC DNA]</scope>
    <source>
        <strain evidence="3 4">CCM 8960</strain>
    </source>
</reference>
<evidence type="ECO:0000313" key="3">
    <source>
        <dbReference type="EMBL" id="QYY42479.1"/>
    </source>
</evidence>
<dbReference type="InterPro" id="IPR010095">
    <property type="entry name" value="Cas12f1-like_TNB"/>
</dbReference>
<feature type="domain" description="Cas12f1-like TNB" evidence="2">
    <location>
        <begin position="230"/>
        <end position="292"/>
    </location>
</feature>
<proteinExistence type="predicted"/>
<gene>
    <name evidence="3" type="ORF">K3F53_16800</name>
</gene>
<evidence type="ECO:0000259" key="2">
    <source>
        <dbReference type="Pfam" id="PF07282"/>
    </source>
</evidence>
<dbReference type="RefSeq" id="WP_220559137.1">
    <property type="nucleotide sequence ID" value="NZ_CP080764.1"/>
</dbReference>
<evidence type="ECO:0000256" key="1">
    <source>
        <dbReference type="ARBA" id="ARBA00023125"/>
    </source>
</evidence>
<dbReference type="Proteomes" id="UP000826616">
    <property type="component" value="Chromosome"/>
</dbReference>
<dbReference type="Pfam" id="PF07282">
    <property type="entry name" value="Cas12f1-like_TNB"/>
    <property type="match status" value="1"/>
</dbReference>
<dbReference type="GeneID" id="97143043"/>
<evidence type="ECO:0000313" key="4">
    <source>
        <dbReference type="Proteomes" id="UP000826616"/>
    </source>
</evidence>
<dbReference type="EMBL" id="CP080764">
    <property type="protein sequence ID" value="QYY42479.1"/>
    <property type="molecule type" value="Genomic_DNA"/>
</dbReference>
<organism evidence="3 4">
    <name type="scientific">Aneurinibacillus thermoaerophilus</name>
    <dbReference type="NCBI Taxonomy" id="143495"/>
    <lineage>
        <taxon>Bacteria</taxon>
        <taxon>Bacillati</taxon>
        <taxon>Bacillota</taxon>
        <taxon>Bacilli</taxon>
        <taxon>Bacillales</taxon>
        <taxon>Paenibacillaceae</taxon>
        <taxon>Aneurinibacillus group</taxon>
        <taxon>Aneurinibacillus</taxon>
    </lineage>
</organism>
<accession>A0ABX8YA08</accession>
<keyword evidence="1" id="KW-0238">DNA-binding</keyword>